<proteinExistence type="predicted"/>
<evidence type="ECO:0000313" key="1">
    <source>
        <dbReference type="EMBL" id="KAK3904171.1"/>
    </source>
</evidence>
<name>A0AAN6MNJ2_9PEZI</name>
<organism evidence="1 2">
    <name type="scientific">Staphylotrichum tortipilum</name>
    <dbReference type="NCBI Taxonomy" id="2831512"/>
    <lineage>
        <taxon>Eukaryota</taxon>
        <taxon>Fungi</taxon>
        <taxon>Dikarya</taxon>
        <taxon>Ascomycota</taxon>
        <taxon>Pezizomycotina</taxon>
        <taxon>Sordariomycetes</taxon>
        <taxon>Sordariomycetidae</taxon>
        <taxon>Sordariales</taxon>
        <taxon>Chaetomiaceae</taxon>
        <taxon>Staphylotrichum</taxon>
    </lineage>
</organism>
<gene>
    <name evidence="1" type="ORF">C8A05DRAFT_32059</name>
</gene>
<protein>
    <submittedName>
        <fullName evidence="1">Uncharacterized protein</fullName>
    </submittedName>
</protein>
<evidence type="ECO:0000313" key="2">
    <source>
        <dbReference type="Proteomes" id="UP001303889"/>
    </source>
</evidence>
<dbReference type="EMBL" id="MU855410">
    <property type="protein sequence ID" value="KAK3904171.1"/>
    <property type="molecule type" value="Genomic_DNA"/>
</dbReference>
<dbReference type="Proteomes" id="UP001303889">
    <property type="component" value="Unassembled WGS sequence"/>
</dbReference>
<accession>A0AAN6MNJ2</accession>
<reference evidence="1" key="2">
    <citation type="submission" date="2023-05" db="EMBL/GenBank/DDBJ databases">
        <authorList>
            <consortium name="Lawrence Berkeley National Laboratory"/>
            <person name="Steindorff A."/>
            <person name="Hensen N."/>
            <person name="Bonometti L."/>
            <person name="Westerberg I."/>
            <person name="Brannstrom I.O."/>
            <person name="Guillou S."/>
            <person name="Cros-Aarteil S."/>
            <person name="Calhoun S."/>
            <person name="Haridas S."/>
            <person name="Kuo A."/>
            <person name="Mondo S."/>
            <person name="Pangilinan J."/>
            <person name="Riley R."/>
            <person name="Labutti K."/>
            <person name="Andreopoulos B."/>
            <person name="Lipzen A."/>
            <person name="Chen C."/>
            <person name="Yanf M."/>
            <person name="Daum C."/>
            <person name="Ng V."/>
            <person name="Clum A."/>
            <person name="Ohm R."/>
            <person name="Martin F."/>
            <person name="Silar P."/>
            <person name="Natvig D."/>
            <person name="Lalanne C."/>
            <person name="Gautier V."/>
            <person name="Ament-Velasquez S.L."/>
            <person name="Kruys A."/>
            <person name="Hutchinson M.I."/>
            <person name="Powell A.J."/>
            <person name="Barry K."/>
            <person name="Miller A.N."/>
            <person name="Grigoriev I.V."/>
            <person name="Debuchy R."/>
            <person name="Gladieux P."/>
            <person name="Thoren M.H."/>
            <person name="Johannesson H."/>
        </authorList>
    </citation>
    <scope>NUCLEOTIDE SEQUENCE</scope>
    <source>
        <strain evidence="1">CBS 103.79</strain>
    </source>
</reference>
<reference evidence="1" key="1">
    <citation type="journal article" date="2023" name="Mol. Phylogenet. Evol.">
        <title>Genome-scale phylogeny and comparative genomics of the fungal order Sordariales.</title>
        <authorList>
            <person name="Hensen N."/>
            <person name="Bonometti L."/>
            <person name="Westerberg I."/>
            <person name="Brannstrom I.O."/>
            <person name="Guillou S."/>
            <person name="Cros-Aarteil S."/>
            <person name="Calhoun S."/>
            <person name="Haridas S."/>
            <person name="Kuo A."/>
            <person name="Mondo S."/>
            <person name="Pangilinan J."/>
            <person name="Riley R."/>
            <person name="LaButti K."/>
            <person name="Andreopoulos B."/>
            <person name="Lipzen A."/>
            <person name="Chen C."/>
            <person name="Yan M."/>
            <person name="Daum C."/>
            <person name="Ng V."/>
            <person name="Clum A."/>
            <person name="Steindorff A."/>
            <person name="Ohm R.A."/>
            <person name="Martin F."/>
            <person name="Silar P."/>
            <person name="Natvig D.O."/>
            <person name="Lalanne C."/>
            <person name="Gautier V."/>
            <person name="Ament-Velasquez S.L."/>
            <person name="Kruys A."/>
            <person name="Hutchinson M.I."/>
            <person name="Powell A.J."/>
            <person name="Barry K."/>
            <person name="Miller A.N."/>
            <person name="Grigoriev I.V."/>
            <person name="Debuchy R."/>
            <person name="Gladieux P."/>
            <person name="Hiltunen Thoren M."/>
            <person name="Johannesson H."/>
        </authorList>
    </citation>
    <scope>NUCLEOTIDE SEQUENCE</scope>
    <source>
        <strain evidence="1">CBS 103.79</strain>
    </source>
</reference>
<comment type="caution">
    <text evidence="1">The sequence shown here is derived from an EMBL/GenBank/DDBJ whole genome shotgun (WGS) entry which is preliminary data.</text>
</comment>
<sequence length="250" mass="28479">MSSAADHKIKLDGYWDWDAWNAIFISRASFLWERIDPEGLAAGRHLVLTRPVKPDLSRYYKGEHTTSRDLYLDTISRDMYFTGLAEFKVEDRAVMELKLWVAETVSKRHFSALCVAGEGISMWYDNLRDKFAGDPELRYVMAEARFKAALEGPASPVIENVMAWLDEWEYAIDGAQLCAVPLASNPEYLWTAFSCAVNKAEELQGWHETFKRANEEALANSVLNMRAICNSLRCALIREGTVDVGLRRRS</sequence>
<keyword evidence="2" id="KW-1185">Reference proteome</keyword>
<dbReference type="AlphaFoldDB" id="A0AAN6MNJ2"/>